<sequence>MAPKKVDRSARREEILAAAVRVFARKGFAATRIDDVAREADIGKGSVYLYFDSRDALLSAAFEAFAARSRTVLQQTREGTAPPLERLGSLVRSVLSALADDPELARILLDLWSSGREESQLSLDMPSVYSEYRTAIAELLGEAEAEGTVREGPREHYATVIVGAIEGCLLQWLLDPRLPVTELAEPILDVCVEGLRRRKEA</sequence>
<dbReference type="AlphaFoldDB" id="A0A7W7W623"/>
<organism evidence="7 8">
    <name type="scientific">Lipingzhangella halophila</name>
    <dbReference type="NCBI Taxonomy" id="1783352"/>
    <lineage>
        <taxon>Bacteria</taxon>
        <taxon>Bacillati</taxon>
        <taxon>Actinomycetota</taxon>
        <taxon>Actinomycetes</taxon>
        <taxon>Streptosporangiales</taxon>
        <taxon>Nocardiopsidaceae</taxon>
        <taxon>Lipingzhangella</taxon>
    </lineage>
</organism>
<dbReference type="PROSITE" id="PS50977">
    <property type="entry name" value="HTH_TETR_2"/>
    <property type="match status" value="1"/>
</dbReference>
<dbReference type="SUPFAM" id="SSF48498">
    <property type="entry name" value="Tetracyclin repressor-like, C-terminal domain"/>
    <property type="match status" value="1"/>
</dbReference>
<dbReference type="PRINTS" id="PR00455">
    <property type="entry name" value="HTHTETR"/>
</dbReference>
<evidence type="ECO:0000256" key="2">
    <source>
        <dbReference type="ARBA" id="ARBA00023015"/>
    </source>
</evidence>
<dbReference type="InterPro" id="IPR009057">
    <property type="entry name" value="Homeodomain-like_sf"/>
</dbReference>
<evidence type="ECO:0000256" key="4">
    <source>
        <dbReference type="ARBA" id="ARBA00023163"/>
    </source>
</evidence>
<dbReference type="GO" id="GO:0003700">
    <property type="term" value="F:DNA-binding transcription factor activity"/>
    <property type="evidence" value="ECO:0007669"/>
    <property type="project" value="TreeGrafter"/>
</dbReference>
<dbReference type="InterPro" id="IPR001647">
    <property type="entry name" value="HTH_TetR"/>
</dbReference>
<dbReference type="Pfam" id="PF00440">
    <property type="entry name" value="TetR_N"/>
    <property type="match status" value="1"/>
</dbReference>
<dbReference type="InterPro" id="IPR050109">
    <property type="entry name" value="HTH-type_TetR-like_transc_reg"/>
</dbReference>
<protein>
    <submittedName>
        <fullName evidence="7">AcrR family transcriptional regulator</fullName>
    </submittedName>
</protein>
<dbReference type="PANTHER" id="PTHR30055:SF234">
    <property type="entry name" value="HTH-TYPE TRANSCRIPTIONAL REGULATOR BETI"/>
    <property type="match status" value="1"/>
</dbReference>
<comment type="caution">
    <text evidence="7">The sequence shown here is derived from an EMBL/GenBank/DDBJ whole genome shotgun (WGS) entry which is preliminary data.</text>
</comment>
<name>A0A7W7W623_9ACTN</name>
<evidence type="ECO:0000313" key="7">
    <source>
        <dbReference type="EMBL" id="MBB4934469.1"/>
    </source>
</evidence>
<proteinExistence type="predicted"/>
<dbReference type="PANTHER" id="PTHR30055">
    <property type="entry name" value="HTH-TYPE TRANSCRIPTIONAL REGULATOR RUTR"/>
    <property type="match status" value="1"/>
</dbReference>
<dbReference type="Gene3D" id="1.10.357.10">
    <property type="entry name" value="Tetracycline Repressor, domain 2"/>
    <property type="match status" value="1"/>
</dbReference>
<accession>A0A7W7W623</accession>
<dbReference type="InterPro" id="IPR039538">
    <property type="entry name" value="BetI_C"/>
</dbReference>
<evidence type="ECO:0000256" key="1">
    <source>
        <dbReference type="ARBA" id="ARBA00022491"/>
    </source>
</evidence>
<feature type="domain" description="HTH tetR-type" evidence="6">
    <location>
        <begin position="9"/>
        <end position="69"/>
    </location>
</feature>
<dbReference type="Proteomes" id="UP000523007">
    <property type="component" value="Unassembled WGS sequence"/>
</dbReference>
<evidence type="ECO:0000256" key="5">
    <source>
        <dbReference type="PROSITE-ProRule" id="PRU00335"/>
    </source>
</evidence>
<dbReference type="Pfam" id="PF13977">
    <property type="entry name" value="TetR_C_6"/>
    <property type="match status" value="1"/>
</dbReference>
<keyword evidence="1" id="KW-0678">Repressor</keyword>
<keyword evidence="2" id="KW-0805">Transcription regulation</keyword>
<dbReference type="RefSeq" id="WP_184582560.1">
    <property type="nucleotide sequence ID" value="NZ_JACHJT010000001.1"/>
</dbReference>
<reference evidence="7 8" key="1">
    <citation type="submission" date="2020-08" db="EMBL/GenBank/DDBJ databases">
        <title>Sequencing the genomes of 1000 actinobacteria strains.</title>
        <authorList>
            <person name="Klenk H.-P."/>
        </authorList>
    </citation>
    <scope>NUCLEOTIDE SEQUENCE [LARGE SCALE GENOMIC DNA]</scope>
    <source>
        <strain evidence="7 8">DSM 102030</strain>
    </source>
</reference>
<dbReference type="GO" id="GO:0000976">
    <property type="term" value="F:transcription cis-regulatory region binding"/>
    <property type="evidence" value="ECO:0007669"/>
    <property type="project" value="TreeGrafter"/>
</dbReference>
<dbReference type="SUPFAM" id="SSF46689">
    <property type="entry name" value="Homeodomain-like"/>
    <property type="match status" value="1"/>
</dbReference>
<dbReference type="EMBL" id="JACHJT010000001">
    <property type="protein sequence ID" value="MBB4934469.1"/>
    <property type="molecule type" value="Genomic_DNA"/>
</dbReference>
<evidence type="ECO:0000256" key="3">
    <source>
        <dbReference type="ARBA" id="ARBA00023125"/>
    </source>
</evidence>
<gene>
    <name evidence="7" type="ORF">F4561_005289</name>
</gene>
<feature type="DNA-binding region" description="H-T-H motif" evidence="5">
    <location>
        <begin position="32"/>
        <end position="51"/>
    </location>
</feature>
<evidence type="ECO:0000259" key="6">
    <source>
        <dbReference type="PROSITE" id="PS50977"/>
    </source>
</evidence>
<keyword evidence="3 5" id="KW-0238">DNA-binding</keyword>
<keyword evidence="8" id="KW-1185">Reference proteome</keyword>
<keyword evidence="4" id="KW-0804">Transcription</keyword>
<dbReference type="InterPro" id="IPR036271">
    <property type="entry name" value="Tet_transcr_reg_TetR-rel_C_sf"/>
</dbReference>
<evidence type="ECO:0000313" key="8">
    <source>
        <dbReference type="Proteomes" id="UP000523007"/>
    </source>
</evidence>